<dbReference type="PANTHER" id="PTHR34139">
    <property type="entry name" value="UPF0331 PROTEIN MJ0127"/>
    <property type="match status" value="1"/>
</dbReference>
<evidence type="ECO:0000256" key="1">
    <source>
        <dbReference type="ARBA" id="ARBA00022553"/>
    </source>
</evidence>
<sequence length="127" mass="14600">MYDKELALDSLYNIQDALLLITERAAVANTADDFLMSPDGMLRLDAICMNLIALGEAVKGLDKITQGELLIHYPEIYWIGVMRMRDKIAHHYFEMDAEIVFKTLKEDIPPMLPIIQRMIKEIIHPVQ</sequence>
<keyword evidence="2" id="KW-1277">Toxin-antitoxin system</keyword>
<dbReference type="Proteomes" id="UP000335496">
    <property type="component" value="Unassembled WGS sequence"/>
</dbReference>
<evidence type="ECO:0000256" key="4">
    <source>
        <dbReference type="ARBA" id="ARBA00022741"/>
    </source>
</evidence>
<dbReference type="EMBL" id="VVZX01000006">
    <property type="protein sequence ID" value="KAA5275202.1"/>
    <property type="molecule type" value="Genomic_DNA"/>
</dbReference>
<name>A0A4Q5H485_9BACE</name>
<dbReference type="RefSeq" id="WP_129615135.1">
    <property type="nucleotide sequence ID" value="NZ_JADNCV010000001.1"/>
</dbReference>
<accession>A0A4Q5H485</accession>
<keyword evidence="4" id="KW-0547">Nucleotide-binding</keyword>
<dbReference type="InterPro" id="IPR008201">
    <property type="entry name" value="HepT-like"/>
</dbReference>
<dbReference type="GO" id="GO:0110001">
    <property type="term" value="C:toxin-antitoxin complex"/>
    <property type="evidence" value="ECO:0007669"/>
    <property type="project" value="InterPro"/>
</dbReference>
<dbReference type="PANTHER" id="PTHR34139:SF1">
    <property type="entry name" value="RNASE MJ1380-RELATED"/>
    <property type="match status" value="1"/>
</dbReference>
<keyword evidence="3" id="KW-0540">Nuclease</keyword>
<evidence type="ECO:0000256" key="5">
    <source>
        <dbReference type="ARBA" id="ARBA00022801"/>
    </source>
</evidence>
<dbReference type="InterPro" id="IPR051813">
    <property type="entry name" value="HepT_RNase_toxin"/>
</dbReference>
<evidence type="ECO:0000313" key="6">
    <source>
        <dbReference type="EMBL" id="KAA5275202.1"/>
    </source>
</evidence>
<dbReference type="GO" id="GO:0000166">
    <property type="term" value="F:nucleotide binding"/>
    <property type="evidence" value="ECO:0007669"/>
    <property type="project" value="UniProtKB-KW"/>
</dbReference>
<gene>
    <name evidence="7" type="ORF">EAJ03_05790</name>
    <name evidence="6" type="ORF">F2Z23_05795</name>
</gene>
<dbReference type="GO" id="GO:0016787">
    <property type="term" value="F:hydrolase activity"/>
    <property type="evidence" value="ECO:0007669"/>
    <property type="project" value="UniProtKB-KW"/>
</dbReference>
<protein>
    <submittedName>
        <fullName evidence="7">DUF86 domain-containing protein</fullName>
    </submittedName>
</protein>
<dbReference type="Pfam" id="PF01934">
    <property type="entry name" value="HepT-like"/>
    <property type="match status" value="1"/>
</dbReference>
<proteinExistence type="predicted"/>
<keyword evidence="1" id="KW-0597">Phosphoprotein</keyword>
<evidence type="ECO:0000313" key="7">
    <source>
        <dbReference type="EMBL" id="RYT76147.1"/>
    </source>
</evidence>
<evidence type="ECO:0000256" key="2">
    <source>
        <dbReference type="ARBA" id="ARBA00022649"/>
    </source>
</evidence>
<dbReference type="AlphaFoldDB" id="A0A4Q5H485"/>
<keyword evidence="5" id="KW-0378">Hydrolase</keyword>
<dbReference type="Proteomes" id="UP000291917">
    <property type="component" value="Unassembled WGS sequence"/>
</dbReference>
<comment type="caution">
    <text evidence="7">The sequence shown here is derived from an EMBL/GenBank/DDBJ whole genome shotgun (WGS) entry which is preliminary data.</text>
</comment>
<reference evidence="7 8" key="2">
    <citation type="journal article" date="2019" name="Science, e1252229">
        <title>Invertible promoters mediate bacterial phase variation, antibiotic resistance, and host adaptation in the gut.</title>
        <authorList>
            <person name="Jiang X."/>
            <person name="Hall A.B."/>
            <person name="Arthur T.D."/>
            <person name="Plichta D.R."/>
            <person name="Covington C.T."/>
            <person name="Poyet M."/>
            <person name="Crothers J."/>
            <person name="Moses P.L."/>
            <person name="Tolonen A.C."/>
            <person name="Vlamakis H."/>
            <person name="Alm E.J."/>
            <person name="Xavier R.J."/>
        </authorList>
    </citation>
    <scope>NUCLEOTIDE SEQUENCE [LARGE SCALE GENOMIC DNA]</scope>
    <source>
        <strain evidence="8">bj_0095</strain>
        <strain evidence="7">Bj_0095</strain>
    </source>
</reference>
<evidence type="ECO:0000313" key="9">
    <source>
        <dbReference type="Proteomes" id="UP000335496"/>
    </source>
</evidence>
<organism evidence="7 8">
    <name type="scientific">Bacteroides eggerthii</name>
    <dbReference type="NCBI Taxonomy" id="28111"/>
    <lineage>
        <taxon>Bacteria</taxon>
        <taxon>Pseudomonadati</taxon>
        <taxon>Bacteroidota</taxon>
        <taxon>Bacteroidia</taxon>
        <taxon>Bacteroidales</taxon>
        <taxon>Bacteroidaceae</taxon>
        <taxon>Bacteroides</taxon>
    </lineage>
</organism>
<reference evidence="6 9" key="1">
    <citation type="journal article" date="2019" name="Nat. Med.">
        <title>A library of human gut bacterial isolates paired with longitudinal multiomics data enables mechanistic microbiome research.</title>
        <authorList>
            <person name="Poyet M."/>
            <person name="Groussin M."/>
            <person name="Gibbons S.M."/>
            <person name="Avila-Pacheco J."/>
            <person name="Jiang X."/>
            <person name="Kearney S.M."/>
            <person name="Perrotta A.R."/>
            <person name="Berdy B."/>
            <person name="Zhao S."/>
            <person name="Lieberman T.D."/>
            <person name="Swanson P.K."/>
            <person name="Smith M."/>
            <person name="Roesemann S."/>
            <person name="Alexander J.E."/>
            <person name="Rich S.A."/>
            <person name="Livny J."/>
            <person name="Vlamakis H."/>
            <person name="Clish C."/>
            <person name="Bullock K."/>
            <person name="Deik A."/>
            <person name="Scott J."/>
            <person name="Pierce K.A."/>
            <person name="Xavier R.J."/>
            <person name="Alm E.J."/>
        </authorList>
    </citation>
    <scope>NUCLEOTIDE SEQUENCE [LARGE SCALE GENOMIC DNA]</scope>
    <source>
        <strain evidence="6 9">BIOML-A1</strain>
    </source>
</reference>
<evidence type="ECO:0000313" key="8">
    <source>
        <dbReference type="Proteomes" id="UP000291917"/>
    </source>
</evidence>
<keyword evidence="9" id="KW-1185">Reference proteome</keyword>
<dbReference type="GO" id="GO:0004540">
    <property type="term" value="F:RNA nuclease activity"/>
    <property type="evidence" value="ECO:0007669"/>
    <property type="project" value="InterPro"/>
</dbReference>
<dbReference type="EMBL" id="RCXL01000006">
    <property type="protein sequence ID" value="RYT76147.1"/>
    <property type="molecule type" value="Genomic_DNA"/>
</dbReference>
<evidence type="ECO:0000256" key="3">
    <source>
        <dbReference type="ARBA" id="ARBA00022722"/>
    </source>
</evidence>